<dbReference type="GO" id="GO:0003677">
    <property type="term" value="F:DNA binding"/>
    <property type="evidence" value="ECO:0007669"/>
    <property type="project" value="TreeGrafter"/>
</dbReference>
<gene>
    <name evidence="5" type="primary">ydiO_5</name>
    <name evidence="5" type="ORF">SDC9_92572</name>
</gene>
<reference evidence="5" key="1">
    <citation type="submission" date="2019-08" db="EMBL/GenBank/DDBJ databases">
        <authorList>
            <person name="Kucharzyk K."/>
            <person name="Murdoch R.W."/>
            <person name="Higgins S."/>
            <person name="Loffler F."/>
        </authorList>
    </citation>
    <scope>NUCLEOTIDE SEQUENCE</scope>
</reference>
<dbReference type="EC" id="2.1.1.37" evidence="1"/>
<sequence>MKKINDNAPHTYIDFFAGCGGLSLGLGLAEWNGIFAIEKDPMAYESFDKNLVDSSAPYHHFPQWPTWLSREAHSIEDILDNPHIMNEFSTLRGKVTLVAGGPPCQGFSVAGARNGSDPRNLLVFKQIRAIETLRPKFVIVENVEGFERKFVSRPIDGLSFSVADAAISEIQRIGYNVGKVTINAADFGVPQLRRRVLLFAIAKELIDEVNVTALLQDVLRVIGLEQRKLLGLPINRYVTVREAISDLAGDNIVSDPEFKGYKTCTYLPPETAYEQLMRQNIPTQDIPSSHRFNRHSEKSISLYQKALFTQPAGRLSKEFLYENGCHSNKRFVLNTEKPCSTVTTAPEELIHYLHPRVVTLREMARIQSFPDDFKFYGRYTLNGPCRGIDVPRNAQIGNAIPPLVGRALGMALNRILCMISTERDTIAQYRQQKQMTLFD</sequence>
<organism evidence="5">
    <name type="scientific">bioreactor metagenome</name>
    <dbReference type="NCBI Taxonomy" id="1076179"/>
    <lineage>
        <taxon>unclassified sequences</taxon>
        <taxon>metagenomes</taxon>
        <taxon>ecological metagenomes</taxon>
    </lineage>
</organism>
<accession>A0A644ZY27</accession>
<evidence type="ECO:0000256" key="3">
    <source>
        <dbReference type="ARBA" id="ARBA00022679"/>
    </source>
</evidence>
<dbReference type="PROSITE" id="PS51679">
    <property type="entry name" value="SAM_MT_C5"/>
    <property type="match status" value="1"/>
</dbReference>
<dbReference type="InterPro" id="IPR050390">
    <property type="entry name" value="C5-Methyltransferase"/>
</dbReference>
<dbReference type="Pfam" id="PF00145">
    <property type="entry name" value="DNA_methylase"/>
    <property type="match status" value="1"/>
</dbReference>
<keyword evidence="3 5" id="KW-0808">Transferase</keyword>
<dbReference type="GO" id="GO:0003886">
    <property type="term" value="F:DNA (cytosine-5-)-methyltransferase activity"/>
    <property type="evidence" value="ECO:0007669"/>
    <property type="project" value="UniProtKB-EC"/>
</dbReference>
<dbReference type="GO" id="GO:0005634">
    <property type="term" value="C:nucleus"/>
    <property type="evidence" value="ECO:0007669"/>
    <property type="project" value="TreeGrafter"/>
</dbReference>
<dbReference type="PANTHER" id="PTHR10629:SF52">
    <property type="entry name" value="DNA (CYTOSINE-5)-METHYLTRANSFERASE 1"/>
    <property type="match status" value="1"/>
</dbReference>
<dbReference type="Gene3D" id="3.90.120.10">
    <property type="entry name" value="DNA Methylase, subunit A, domain 2"/>
    <property type="match status" value="1"/>
</dbReference>
<dbReference type="GO" id="GO:0032259">
    <property type="term" value="P:methylation"/>
    <property type="evidence" value="ECO:0007669"/>
    <property type="project" value="UniProtKB-KW"/>
</dbReference>
<dbReference type="GO" id="GO:0044027">
    <property type="term" value="P:negative regulation of gene expression via chromosomal CpG island methylation"/>
    <property type="evidence" value="ECO:0007669"/>
    <property type="project" value="TreeGrafter"/>
</dbReference>
<proteinExistence type="predicted"/>
<evidence type="ECO:0000256" key="4">
    <source>
        <dbReference type="ARBA" id="ARBA00022691"/>
    </source>
</evidence>
<protein>
    <recommendedName>
        <fullName evidence="1">DNA (cytosine-5-)-methyltransferase</fullName>
        <ecNumber evidence="1">2.1.1.37</ecNumber>
    </recommendedName>
</protein>
<keyword evidence="4" id="KW-0949">S-adenosyl-L-methionine</keyword>
<evidence type="ECO:0000313" key="5">
    <source>
        <dbReference type="EMBL" id="MPM45880.1"/>
    </source>
</evidence>
<comment type="caution">
    <text evidence="5">The sequence shown here is derived from an EMBL/GenBank/DDBJ whole genome shotgun (WGS) entry which is preliminary data.</text>
</comment>
<dbReference type="InterPro" id="IPR001525">
    <property type="entry name" value="C5_MeTfrase"/>
</dbReference>
<name>A0A644ZY27_9ZZZZ</name>
<dbReference type="PANTHER" id="PTHR10629">
    <property type="entry name" value="CYTOSINE-SPECIFIC METHYLTRANSFERASE"/>
    <property type="match status" value="1"/>
</dbReference>
<evidence type="ECO:0000256" key="1">
    <source>
        <dbReference type="ARBA" id="ARBA00011975"/>
    </source>
</evidence>
<dbReference type="EMBL" id="VSSQ01011051">
    <property type="protein sequence ID" value="MPM45880.1"/>
    <property type="molecule type" value="Genomic_DNA"/>
</dbReference>
<dbReference type="InterPro" id="IPR029063">
    <property type="entry name" value="SAM-dependent_MTases_sf"/>
</dbReference>
<dbReference type="PRINTS" id="PR00105">
    <property type="entry name" value="C5METTRFRASE"/>
</dbReference>
<evidence type="ECO:0000256" key="2">
    <source>
        <dbReference type="ARBA" id="ARBA00022603"/>
    </source>
</evidence>
<dbReference type="Gene3D" id="3.40.50.150">
    <property type="entry name" value="Vaccinia Virus protein VP39"/>
    <property type="match status" value="1"/>
</dbReference>
<dbReference type="SUPFAM" id="SSF53335">
    <property type="entry name" value="S-adenosyl-L-methionine-dependent methyltransferases"/>
    <property type="match status" value="1"/>
</dbReference>
<keyword evidence="2 5" id="KW-0489">Methyltransferase</keyword>
<dbReference type="NCBIfam" id="TIGR00675">
    <property type="entry name" value="dcm"/>
    <property type="match status" value="1"/>
</dbReference>
<dbReference type="AlphaFoldDB" id="A0A644ZY27"/>